<evidence type="ECO:0000256" key="2">
    <source>
        <dbReference type="SAM" id="Phobius"/>
    </source>
</evidence>
<organism evidence="3 4">
    <name type="scientific">Gardnerella vaginalis</name>
    <dbReference type="NCBI Taxonomy" id="2702"/>
    <lineage>
        <taxon>Bacteria</taxon>
        <taxon>Bacillati</taxon>
        <taxon>Actinomycetota</taxon>
        <taxon>Actinomycetes</taxon>
        <taxon>Bifidobacteriales</taxon>
        <taxon>Bifidobacteriaceae</taxon>
        <taxon>Gardnerella</taxon>
    </lineage>
</organism>
<accession>A0A3E1J0C4</accession>
<comment type="caution">
    <text evidence="3">The sequence shown here is derived from an EMBL/GenBank/DDBJ whole genome shotgun (WGS) entry which is preliminary data.</text>
</comment>
<evidence type="ECO:0000313" key="4">
    <source>
        <dbReference type="Proteomes" id="UP000259221"/>
    </source>
</evidence>
<feature type="region of interest" description="Disordered" evidence="1">
    <location>
        <begin position="241"/>
        <end position="290"/>
    </location>
</feature>
<reference evidence="3 4" key="1">
    <citation type="submission" date="2016-02" db="EMBL/GenBank/DDBJ databases">
        <authorList>
            <person name="Alioto T."/>
            <person name="Alioto T."/>
        </authorList>
    </citation>
    <scope>NUCLEOTIDE SEQUENCE [LARGE SCALE GENOMIC DNA]</scope>
    <source>
        <strain evidence="3 4">NR010</strain>
    </source>
</reference>
<evidence type="ECO:0000256" key="1">
    <source>
        <dbReference type="SAM" id="MobiDB-lite"/>
    </source>
</evidence>
<dbReference type="AlphaFoldDB" id="A0A3E1J0C4"/>
<dbReference type="Proteomes" id="UP000259221">
    <property type="component" value="Unassembled WGS sequence"/>
</dbReference>
<dbReference type="EMBL" id="LRTV01000006">
    <property type="protein sequence ID" value="RFD79821.1"/>
    <property type="molecule type" value="Genomic_DNA"/>
</dbReference>
<feature type="transmembrane region" description="Helical" evidence="2">
    <location>
        <begin position="56"/>
        <end position="78"/>
    </location>
</feature>
<keyword evidence="2" id="KW-0812">Transmembrane</keyword>
<evidence type="ECO:0000313" key="3">
    <source>
        <dbReference type="EMBL" id="RFD79821.1"/>
    </source>
</evidence>
<proteinExistence type="predicted"/>
<keyword evidence="2" id="KW-0472">Membrane</keyword>
<gene>
    <name evidence="3" type="ORF">AXE77_03520</name>
</gene>
<protein>
    <submittedName>
        <fullName evidence="3">Uncharacterized protein</fullName>
    </submittedName>
</protein>
<keyword evidence="2" id="KW-1133">Transmembrane helix</keyword>
<sequence>MCFSSLQRFGIVILTLRGWRCCVSFGLQTFSFEPNALCYASTRNNKKGKHMLNKKAIAAFSFGAAFVAGLAFATPAMAADAGTKEVPAPTAAAPASTAAAPAPTAAPVAPAPTAAENDVVLDDEGVSLAGGNVAETEAEGDTTETAAEDDAAAAESDVNLSDSDDTFDGFGDFGDLNFDDLFGDLNFDDLGDFGEADFGEGELGDVSEVGDEDLGVDFADFGDFGDFDFGDFAVDDFDTDVEPEQEAPVNPTPAEPKQETPAEPKQEAPAEPKTKPAEDQQAENDGSDHYEDGVELSAAEKAKKVQELETKIAAAKANVSSSDLALYNAYDAEAQKAAKQSNLVQETFTDYLKDYIANHKLSGDDLRDAQDALAIMQGKTIKGYKVVVDKHCDDNGSCHWSERIVPSEPSPDFYHQARNVRPLSAASLLEIHNVANYYDRLNDFRKQEGLDSANVSLRSIAEAITHSMFSDTVQAHAMMQVPEQHPYENGVAENLAWGTFSDSENNNKEDELINPMYGWYNKEKEIFDNVAAGKDSHFVLKPGTDLEQYRHNADALYSLTESLFENDADGSKMGEFEGKVGHYTNFVNSESTVGGFAQTNDASIYGATTVWHAGINKHTSLTPSEFVKSFNEYVNKVTAGGKTIKPDNLEALYNTSSKLGQAMVNNSALTTYVQLQKQLQNLGVK</sequence>
<feature type="compositionally biased region" description="Basic and acidic residues" evidence="1">
    <location>
        <begin position="256"/>
        <end position="278"/>
    </location>
</feature>
<name>A0A3E1J0C4_GARVA</name>
<feature type="region of interest" description="Disordered" evidence="1">
    <location>
        <begin position="92"/>
        <end position="111"/>
    </location>
</feature>